<evidence type="ECO:0000259" key="2">
    <source>
        <dbReference type="Pfam" id="PF20153"/>
    </source>
</evidence>
<dbReference type="InterPro" id="IPR045338">
    <property type="entry name" value="DUF6535"/>
</dbReference>
<keyword evidence="1" id="KW-0472">Membrane</keyword>
<dbReference type="AlphaFoldDB" id="A0A165JJH1"/>
<sequence length="132" mass="13795">MEDDTPIPGPHKRHFINDIPSAGTGCGPDADVWPVYNAYAEKYDREMLETYNGGMDNLLIFAALFSAVVTAFIVLSLPLLQADPTQTIVDALGVISAQIQSGSSGSGVPIALAPTGADNFSPSSTVLSINAL</sequence>
<dbReference type="InParanoid" id="A0A165JJH1"/>
<reference evidence="3 4" key="1">
    <citation type="journal article" date="2016" name="Mol. Biol. Evol.">
        <title>Comparative Genomics of Early-Diverging Mushroom-Forming Fungi Provides Insights into the Origins of Lignocellulose Decay Capabilities.</title>
        <authorList>
            <person name="Nagy L.G."/>
            <person name="Riley R."/>
            <person name="Tritt A."/>
            <person name="Adam C."/>
            <person name="Daum C."/>
            <person name="Floudas D."/>
            <person name="Sun H."/>
            <person name="Yadav J.S."/>
            <person name="Pangilinan J."/>
            <person name="Larsson K.H."/>
            <person name="Matsuura K."/>
            <person name="Barry K."/>
            <person name="Labutti K."/>
            <person name="Kuo R."/>
            <person name="Ohm R.A."/>
            <person name="Bhattacharya S.S."/>
            <person name="Shirouzu T."/>
            <person name="Yoshinaga Y."/>
            <person name="Martin F.M."/>
            <person name="Grigoriev I.V."/>
            <person name="Hibbett D.S."/>
        </authorList>
    </citation>
    <scope>NUCLEOTIDE SEQUENCE [LARGE SCALE GENOMIC DNA]</scope>
    <source>
        <strain evidence="3 4">HHB12733</strain>
    </source>
</reference>
<dbReference type="Proteomes" id="UP000076842">
    <property type="component" value="Unassembled WGS sequence"/>
</dbReference>
<organism evidence="3 4">
    <name type="scientific">Calocera cornea HHB12733</name>
    <dbReference type="NCBI Taxonomy" id="1353952"/>
    <lineage>
        <taxon>Eukaryota</taxon>
        <taxon>Fungi</taxon>
        <taxon>Dikarya</taxon>
        <taxon>Basidiomycota</taxon>
        <taxon>Agaricomycotina</taxon>
        <taxon>Dacrymycetes</taxon>
        <taxon>Dacrymycetales</taxon>
        <taxon>Dacrymycetaceae</taxon>
        <taxon>Calocera</taxon>
    </lineage>
</organism>
<keyword evidence="1" id="KW-1133">Transmembrane helix</keyword>
<keyword evidence="1" id="KW-0812">Transmembrane</keyword>
<evidence type="ECO:0000313" key="4">
    <source>
        <dbReference type="Proteomes" id="UP000076842"/>
    </source>
</evidence>
<evidence type="ECO:0000256" key="1">
    <source>
        <dbReference type="SAM" id="Phobius"/>
    </source>
</evidence>
<evidence type="ECO:0000313" key="3">
    <source>
        <dbReference type="EMBL" id="KZT61921.1"/>
    </source>
</evidence>
<proteinExistence type="predicted"/>
<dbReference type="Pfam" id="PF20153">
    <property type="entry name" value="DUF6535"/>
    <property type="match status" value="1"/>
</dbReference>
<feature type="non-terminal residue" evidence="3">
    <location>
        <position position="132"/>
    </location>
</feature>
<dbReference type="STRING" id="1353952.A0A165JJH1"/>
<dbReference type="OrthoDB" id="3221808at2759"/>
<gene>
    <name evidence="3" type="ORF">CALCODRAFT_426819</name>
</gene>
<name>A0A165JJH1_9BASI</name>
<feature type="transmembrane region" description="Helical" evidence="1">
    <location>
        <begin position="58"/>
        <end position="80"/>
    </location>
</feature>
<accession>A0A165JJH1</accession>
<feature type="domain" description="DUF6535" evidence="2">
    <location>
        <begin position="33"/>
        <end position="132"/>
    </location>
</feature>
<protein>
    <recommendedName>
        <fullName evidence="2">DUF6535 domain-containing protein</fullName>
    </recommendedName>
</protein>
<dbReference type="EMBL" id="KV423919">
    <property type="protein sequence ID" value="KZT61921.1"/>
    <property type="molecule type" value="Genomic_DNA"/>
</dbReference>
<keyword evidence="4" id="KW-1185">Reference proteome</keyword>